<dbReference type="PROSITE" id="PS51186">
    <property type="entry name" value="GNAT"/>
    <property type="match status" value="1"/>
</dbReference>
<dbReference type="Pfam" id="PF00583">
    <property type="entry name" value="Acetyltransf_1"/>
    <property type="match status" value="1"/>
</dbReference>
<dbReference type="RefSeq" id="WP_053201673.1">
    <property type="nucleotide sequence ID" value="NZ_CP011409.1"/>
</dbReference>
<proteinExistence type="predicted"/>
<feature type="domain" description="N-acetyltransferase" evidence="3">
    <location>
        <begin position="6"/>
        <end position="161"/>
    </location>
</feature>
<evidence type="ECO:0000256" key="2">
    <source>
        <dbReference type="ARBA" id="ARBA00023315"/>
    </source>
</evidence>
<dbReference type="InterPro" id="IPR016181">
    <property type="entry name" value="Acyl_CoA_acyltransferase"/>
</dbReference>
<evidence type="ECO:0000259" key="3">
    <source>
        <dbReference type="PROSITE" id="PS51186"/>
    </source>
</evidence>
<name>A0ABN4I3R9_9BURK</name>
<sequence>MADTDLLIREATVDDAELIAELTRASWANKVAPSSSGHREEPKRVAEDLQRGGGFVLLRDDVPAGSVRWLPLDTELGVWEILRMGILPGYRGERLSQHLMEALIHRALAADIGELRLAVRSDQEQLLDVYAAFGFEIAPELEYTRANPMEPAPIVMRRWLRN</sequence>
<accession>A0ABN4I3R9</accession>
<keyword evidence="2" id="KW-0012">Acyltransferase</keyword>
<dbReference type="InterPro" id="IPR050832">
    <property type="entry name" value="Bact_Acetyltransf"/>
</dbReference>
<dbReference type="PANTHER" id="PTHR43877">
    <property type="entry name" value="AMINOALKYLPHOSPHONATE N-ACETYLTRANSFERASE-RELATED-RELATED"/>
    <property type="match status" value="1"/>
</dbReference>
<dbReference type="SUPFAM" id="SSF55729">
    <property type="entry name" value="Acyl-CoA N-acyltransferases (Nat)"/>
    <property type="match status" value="1"/>
</dbReference>
<dbReference type="EMBL" id="CP011409">
    <property type="protein sequence ID" value="AKZ65407.1"/>
    <property type="molecule type" value="Genomic_DNA"/>
</dbReference>
<dbReference type="CDD" id="cd04301">
    <property type="entry name" value="NAT_SF"/>
    <property type="match status" value="1"/>
</dbReference>
<dbReference type="InterPro" id="IPR000182">
    <property type="entry name" value="GNAT_dom"/>
</dbReference>
<evidence type="ECO:0000313" key="4">
    <source>
        <dbReference type="EMBL" id="AKZ65407.1"/>
    </source>
</evidence>
<dbReference type="Gene3D" id="3.40.630.30">
    <property type="match status" value="1"/>
</dbReference>
<organism evidence="4 5">
    <name type="scientific">Herbaspirillum hiltneri N3</name>
    <dbReference type="NCBI Taxonomy" id="1262470"/>
    <lineage>
        <taxon>Bacteria</taxon>
        <taxon>Pseudomonadati</taxon>
        <taxon>Pseudomonadota</taxon>
        <taxon>Betaproteobacteria</taxon>
        <taxon>Burkholderiales</taxon>
        <taxon>Oxalobacteraceae</taxon>
        <taxon>Herbaspirillum</taxon>
    </lineage>
</organism>
<reference evidence="5" key="1">
    <citation type="journal article" date="2015" name="Genome Announc.">
        <title>Complete Genome Sequence of Herbaspirillum hiltneri N3 (DSM 17495), Isolated from Surface-Sterilized Wheat Roots.</title>
        <authorList>
            <person name="Guizelini D."/>
            <person name="Saizaki P.M."/>
            <person name="Coimbra N.A."/>
            <person name="Weiss V.A."/>
            <person name="Faoro H."/>
            <person name="Sfeir M.Z."/>
            <person name="Baura V.A."/>
            <person name="Monteiro R.A."/>
            <person name="Chubatsu L.S."/>
            <person name="Souza E.M."/>
            <person name="Cruz L.M."/>
            <person name="Pedrosa F.O."/>
            <person name="Raittz R.T."/>
            <person name="Marchaukoski J.N."/>
            <person name="Steffens M.B."/>
        </authorList>
    </citation>
    <scope>NUCLEOTIDE SEQUENCE [LARGE SCALE GENOMIC DNA]</scope>
    <source>
        <strain evidence="5">N3</strain>
    </source>
</reference>
<gene>
    <name evidence="4" type="ORF">F506_14985</name>
</gene>
<evidence type="ECO:0000256" key="1">
    <source>
        <dbReference type="ARBA" id="ARBA00022679"/>
    </source>
</evidence>
<keyword evidence="5" id="KW-1185">Reference proteome</keyword>
<dbReference type="PANTHER" id="PTHR43877:SF2">
    <property type="entry name" value="AMINOALKYLPHOSPHONATE N-ACETYLTRANSFERASE-RELATED"/>
    <property type="match status" value="1"/>
</dbReference>
<protein>
    <submittedName>
        <fullName evidence="4">GNAT family acetyltraansferase</fullName>
    </submittedName>
</protein>
<keyword evidence="1" id="KW-0808">Transferase</keyword>
<dbReference type="Proteomes" id="UP000063429">
    <property type="component" value="Chromosome"/>
</dbReference>
<evidence type="ECO:0000313" key="5">
    <source>
        <dbReference type="Proteomes" id="UP000063429"/>
    </source>
</evidence>